<comment type="caution">
    <text evidence="2">The sequence shown here is derived from an EMBL/GenBank/DDBJ whole genome shotgun (WGS) entry which is preliminary data.</text>
</comment>
<name>A0A512SWZ9_9MICO</name>
<keyword evidence="1" id="KW-0472">Membrane</keyword>
<gene>
    <name evidence="2" type="ORF">KLO01_05060</name>
</gene>
<dbReference type="Proteomes" id="UP000321793">
    <property type="component" value="Unassembled WGS sequence"/>
</dbReference>
<feature type="transmembrane region" description="Helical" evidence="1">
    <location>
        <begin position="104"/>
        <end position="121"/>
    </location>
</feature>
<sequence length="222" mass="24295">MSTSQWHYSRALAEQLRINGVSESKVREIVAQVESHVGSTGEDPVDAFGQPVAYAAQWQPLSPLWWVRRVGVAGVVSVGVFCVVMAVVKGGPWTAAVTIDRSDVVTLATLFVLLAILPWTSELWLSRRRGANLGESHPPSDWPVRIASSAVAILGVTAFAWLSDGSESTILQVTRWHLVVVGLIGMSLMFRAPAHPGDPARPVDAPWAPHRTWRTRLRRLLP</sequence>
<evidence type="ECO:0008006" key="4">
    <source>
        <dbReference type="Google" id="ProtNLM"/>
    </source>
</evidence>
<keyword evidence="1" id="KW-1133">Transmembrane helix</keyword>
<keyword evidence="3" id="KW-1185">Reference proteome</keyword>
<dbReference type="AlphaFoldDB" id="A0A512SWZ9"/>
<accession>A0A512SWZ9</accession>
<evidence type="ECO:0000313" key="2">
    <source>
        <dbReference type="EMBL" id="GEQ12459.1"/>
    </source>
</evidence>
<organism evidence="2 3">
    <name type="scientific">Knoellia locipacati</name>
    <dbReference type="NCBI Taxonomy" id="882824"/>
    <lineage>
        <taxon>Bacteria</taxon>
        <taxon>Bacillati</taxon>
        <taxon>Actinomycetota</taxon>
        <taxon>Actinomycetes</taxon>
        <taxon>Micrococcales</taxon>
        <taxon>Intrasporangiaceae</taxon>
        <taxon>Knoellia</taxon>
    </lineage>
</organism>
<dbReference type="EMBL" id="BKBA01000003">
    <property type="protein sequence ID" value="GEQ12459.1"/>
    <property type="molecule type" value="Genomic_DNA"/>
</dbReference>
<protein>
    <recommendedName>
        <fullName evidence="4">DUF1129 domain-containing protein</fullName>
    </recommendedName>
</protein>
<feature type="transmembrane region" description="Helical" evidence="1">
    <location>
        <begin position="174"/>
        <end position="192"/>
    </location>
</feature>
<reference evidence="2 3" key="1">
    <citation type="submission" date="2019-07" db="EMBL/GenBank/DDBJ databases">
        <title>Whole genome shotgun sequence of Knoellia locipacati NBRC 109775.</title>
        <authorList>
            <person name="Hosoyama A."/>
            <person name="Uohara A."/>
            <person name="Ohji S."/>
            <person name="Ichikawa N."/>
        </authorList>
    </citation>
    <scope>NUCLEOTIDE SEQUENCE [LARGE SCALE GENOMIC DNA]</scope>
    <source>
        <strain evidence="2 3">NBRC 109775</strain>
    </source>
</reference>
<proteinExistence type="predicted"/>
<evidence type="ECO:0000256" key="1">
    <source>
        <dbReference type="SAM" id="Phobius"/>
    </source>
</evidence>
<feature type="transmembrane region" description="Helical" evidence="1">
    <location>
        <begin position="142"/>
        <end position="162"/>
    </location>
</feature>
<keyword evidence="1" id="KW-0812">Transmembrane</keyword>
<evidence type="ECO:0000313" key="3">
    <source>
        <dbReference type="Proteomes" id="UP000321793"/>
    </source>
</evidence>
<feature type="transmembrane region" description="Helical" evidence="1">
    <location>
        <begin position="70"/>
        <end position="88"/>
    </location>
</feature>